<feature type="binding site" evidence="3">
    <location>
        <position position="145"/>
    </location>
    <ligand>
        <name>a divalent metal cation</name>
        <dbReference type="ChEBI" id="CHEBI:60240"/>
    </ligand>
</feature>
<dbReference type="SUPFAM" id="SSF109854">
    <property type="entry name" value="DinB/YfiT-like putative metalloenzymes"/>
    <property type="match status" value="1"/>
</dbReference>
<accession>A0AAJ5F1A4</accession>
<protein>
    <submittedName>
        <fullName evidence="5">Damage-inducible protein DinB</fullName>
    </submittedName>
</protein>
<sequence length="166" mass="19045">MTQADTASTVLTPSLMTPEYLLADWQGHRRLTRRVIEAFPEDQLFTFTAAPPMRSFGEMAWELYGVALYTLEGLVTDEWPNPDWTEKPPHEKAALLAAWDELTRRMDAELPTVPPARYQEEKALFWGTMSALTTALYAIDNEIHHRGQGYVYLRALGIEPPPFYER</sequence>
<dbReference type="Gene3D" id="1.20.120.450">
    <property type="entry name" value="dinb family like domain"/>
    <property type="match status" value="1"/>
</dbReference>
<comment type="similarity">
    <text evidence="1">Belongs to the DinB family.</text>
</comment>
<dbReference type="GO" id="GO:0046872">
    <property type="term" value="F:metal ion binding"/>
    <property type="evidence" value="ECO:0007669"/>
    <property type="project" value="UniProtKB-KW"/>
</dbReference>
<name>A0AAJ5F1A4_9DEIO</name>
<evidence type="ECO:0000256" key="3">
    <source>
        <dbReference type="PIRSR" id="PIRSR607837-1"/>
    </source>
</evidence>
<dbReference type="EMBL" id="VBRC01000010">
    <property type="protein sequence ID" value="TLK24748.1"/>
    <property type="molecule type" value="Genomic_DNA"/>
</dbReference>
<evidence type="ECO:0000256" key="1">
    <source>
        <dbReference type="ARBA" id="ARBA00008635"/>
    </source>
</evidence>
<evidence type="ECO:0000256" key="2">
    <source>
        <dbReference type="ARBA" id="ARBA00022723"/>
    </source>
</evidence>
<organism evidence="5 6">
    <name type="scientific">Deinococcus metallilatus</name>
    <dbReference type="NCBI Taxonomy" id="1211322"/>
    <lineage>
        <taxon>Bacteria</taxon>
        <taxon>Thermotogati</taxon>
        <taxon>Deinococcota</taxon>
        <taxon>Deinococci</taxon>
        <taxon>Deinococcales</taxon>
        <taxon>Deinococcaceae</taxon>
        <taxon>Deinococcus</taxon>
    </lineage>
</organism>
<evidence type="ECO:0000313" key="7">
    <source>
        <dbReference type="Proteomes" id="UP000536909"/>
    </source>
</evidence>
<evidence type="ECO:0000313" key="5">
    <source>
        <dbReference type="EMBL" id="TLK24748.1"/>
    </source>
</evidence>
<keyword evidence="7" id="KW-1185">Reference proteome</keyword>
<reference evidence="4 7" key="2">
    <citation type="submission" date="2020-08" db="EMBL/GenBank/DDBJ databases">
        <title>Genomic Encyclopedia of Type Strains, Phase IV (KMG-IV): sequencing the most valuable type-strain genomes for metagenomic binning, comparative biology and taxonomic classification.</title>
        <authorList>
            <person name="Goeker M."/>
        </authorList>
    </citation>
    <scope>NUCLEOTIDE SEQUENCE [LARGE SCALE GENOMIC DNA]</scope>
    <source>
        <strain evidence="4 7">DSM 105434</strain>
    </source>
</reference>
<dbReference type="Proteomes" id="UP000536909">
    <property type="component" value="Unassembled WGS sequence"/>
</dbReference>
<reference evidence="5 6" key="1">
    <citation type="submission" date="2019-04" db="EMBL/GenBank/DDBJ databases">
        <title>Deinococcus metalilatus MA1002 mutant No.5.</title>
        <authorList>
            <person name="Park W."/>
            <person name="Park C."/>
        </authorList>
    </citation>
    <scope>NUCLEOTIDE SEQUENCE [LARGE SCALE GENOMIC DNA]</scope>
    <source>
        <strain evidence="5 6">MA1002-m5</strain>
    </source>
</reference>
<comment type="caution">
    <text evidence="5">The sequence shown here is derived from an EMBL/GenBank/DDBJ whole genome shotgun (WGS) entry which is preliminary data.</text>
</comment>
<evidence type="ECO:0000313" key="6">
    <source>
        <dbReference type="Proteomes" id="UP000308000"/>
    </source>
</evidence>
<dbReference type="InterPro" id="IPR034660">
    <property type="entry name" value="DinB/YfiT-like"/>
</dbReference>
<evidence type="ECO:0000313" key="4">
    <source>
        <dbReference type="EMBL" id="MBB5296511.1"/>
    </source>
</evidence>
<dbReference type="EMBL" id="JACHFV010000012">
    <property type="protein sequence ID" value="MBB5296511.1"/>
    <property type="molecule type" value="Genomic_DNA"/>
</dbReference>
<dbReference type="InterPro" id="IPR007837">
    <property type="entry name" value="DinB"/>
</dbReference>
<dbReference type="Proteomes" id="UP000308000">
    <property type="component" value="Unassembled WGS sequence"/>
</dbReference>
<dbReference type="AlphaFoldDB" id="A0AAJ5F1A4"/>
<dbReference type="Pfam" id="PF05163">
    <property type="entry name" value="DinB"/>
    <property type="match status" value="1"/>
</dbReference>
<proteinExistence type="inferred from homology"/>
<dbReference type="RefSeq" id="WP_129118713.1">
    <property type="nucleotide sequence ID" value="NZ_BSUI01000039.1"/>
</dbReference>
<gene>
    <name evidence="5" type="ORF">FCS05_14470</name>
    <name evidence="4" type="ORF">HNQ10_003361</name>
</gene>
<keyword evidence="2 3" id="KW-0479">Metal-binding</keyword>